<dbReference type="InterPro" id="IPR035974">
    <property type="entry name" value="Rap/Ran-GAP_sf"/>
</dbReference>
<dbReference type="InterPro" id="IPR039930">
    <property type="entry name" value="RALGAPB"/>
</dbReference>
<dbReference type="PANTHER" id="PTHR21344:SF1">
    <property type="entry name" value="RAL GTPASE-ACTIVATING PROTEIN SUBUNIT BETA"/>
    <property type="match status" value="1"/>
</dbReference>
<evidence type="ECO:0000313" key="2">
    <source>
        <dbReference type="EMBL" id="ROT79288.1"/>
    </source>
</evidence>
<reference evidence="2 3" key="1">
    <citation type="submission" date="2018-04" db="EMBL/GenBank/DDBJ databases">
        <authorList>
            <person name="Zhang X."/>
            <person name="Yuan J."/>
            <person name="Li F."/>
            <person name="Xiang J."/>
        </authorList>
    </citation>
    <scope>NUCLEOTIDE SEQUENCE [LARGE SCALE GENOMIC DNA]</scope>
    <source>
        <tissue evidence="2">Muscle</tissue>
    </source>
</reference>
<evidence type="ECO:0000313" key="3">
    <source>
        <dbReference type="Proteomes" id="UP000283509"/>
    </source>
</evidence>
<gene>
    <name evidence="2" type="ORF">C7M84_002010</name>
</gene>
<dbReference type="STRING" id="6689.A0A3R7N7H1"/>
<dbReference type="AlphaFoldDB" id="A0A3R7N7H1"/>
<dbReference type="OrthoDB" id="10009983at2759"/>
<sequence>MTLERPLYTCIAIASRLAFKSFVAHKGDLGLCHSPIQQAVKVARIQVSSNTVHPHFLEFLTGLGWMVNVYQHPGWTGHVSTAFTVTTPPQEVMADLNHGGSCFSGRSHVLYWSDALSEVAFVVPSPAIAQQNQGSQQSLGSTSSPGGIVLDPNEKVAAGGGGGSGSERSDSLPSYDPDVDAGSSLSSHTSQVSFGHGENRNRKFGRQTSAMACSDHKVFVVWLESFDDCYTFPANELLPESNRQGGQNAKLSMAGPLVDGQVVSRRVLGTLVRQTALNMCRRKRLESDSYQPPHVQRKLRIQEMVQKYRYEMNEPEFYTHLFTSPLC</sequence>
<proteinExistence type="predicted"/>
<comment type="caution">
    <text evidence="2">The sequence shown here is derived from an EMBL/GenBank/DDBJ whole genome shotgun (WGS) entry which is preliminary data.</text>
</comment>
<dbReference type="PANTHER" id="PTHR21344">
    <property type="entry name" value="RAL GTPASE-ACTIVATING PROTEIN SUBUNIT BETA"/>
    <property type="match status" value="1"/>
</dbReference>
<organism evidence="2 3">
    <name type="scientific">Penaeus vannamei</name>
    <name type="common">Whiteleg shrimp</name>
    <name type="synonym">Litopenaeus vannamei</name>
    <dbReference type="NCBI Taxonomy" id="6689"/>
    <lineage>
        <taxon>Eukaryota</taxon>
        <taxon>Metazoa</taxon>
        <taxon>Ecdysozoa</taxon>
        <taxon>Arthropoda</taxon>
        <taxon>Crustacea</taxon>
        <taxon>Multicrustacea</taxon>
        <taxon>Malacostraca</taxon>
        <taxon>Eumalacostraca</taxon>
        <taxon>Eucarida</taxon>
        <taxon>Decapoda</taxon>
        <taxon>Dendrobranchiata</taxon>
        <taxon>Penaeoidea</taxon>
        <taxon>Penaeidae</taxon>
        <taxon>Penaeus</taxon>
    </lineage>
</organism>
<dbReference type="EMBL" id="QCYY01001263">
    <property type="protein sequence ID" value="ROT79288.1"/>
    <property type="molecule type" value="Genomic_DNA"/>
</dbReference>
<reference evidence="2 3" key="2">
    <citation type="submission" date="2019-01" db="EMBL/GenBank/DDBJ databases">
        <title>The decoding of complex shrimp genome reveals the adaptation for benthos swimmer, frequently molting mechanism and breeding impact on genome.</title>
        <authorList>
            <person name="Sun Y."/>
            <person name="Gao Y."/>
            <person name="Yu Y."/>
        </authorList>
    </citation>
    <scope>NUCLEOTIDE SEQUENCE [LARGE SCALE GENOMIC DNA]</scope>
    <source>
        <tissue evidence="2">Muscle</tissue>
    </source>
</reference>
<dbReference type="GO" id="GO:0051056">
    <property type="term" value="P:regulation of small GTPase mediated signal transduction"/>
    <property type="evidence" value="ECO:0007669"/>
    <property type="project" value="InterPro"/>
</dbReference>
<name>A0A3R7N7H1_PENVA</name>
<feature type="region of interest" description="Disordered" evidence="1">
    <location>
        <begin position="132"/>
        <end position="201"/>
    </location>
</feature>
<keyword evidence="3" id="KW-1185">Reference proteome</keyword>
<evidence type="ECO:0008006" key="4">
    <source>
        <dbReference type="Google" id="ProtNLM"/>
    </source>
</evidence>
<evidence type="ECO:0000256" key="1">
    <source>
        <dbReference type="SAM" id="MobiDB-lite"/>
    </source>
</evidence>
<dbReference type="Gene3D" id="3.40.50.11210">
    <property type="entry name" value="Rap/Ran-GAP"/>
    <property type="match status" value="1"/>
</dbReference>
<accession>A0A3R7N7H1</accession>
<feature type="compositionally biased region" description="Low complexity" evidence="1">
    <location>
        <begin position="132"/>
        <end position="147"/>
    </location>
</feature>
<protein>
    <recommendedName>
        <fullName evidence="4">Rap-GAP domain-containing protein</fullName>
    </recommendedName>
</protein>
<dbReference type="Proteomes" id="UP000283509">
    <property type="component" value="Unassembled WGS sequence"/>
</dbReference>
<feature type="compositionally biased region" description="Polar residues" evidence="1">
    <location>
        <begin position="183"/>
        <end position="193"/>
    </location>
</feature>
<dbReference type="SUPFAM" id="SSF111347">
    <property type="entry name" value="Rap/Ran-GAP"/>
    <property type="match status" value="2"/>
</dbReference>
<dbReference type="GO" id="GO:0005096">
    <property type="term" value="F:GTPase activator activity"/>
    <property type="evidence" value="ECO:0007669"/>
    <property type="project" value="InterPro"/>
</dbReference>